<evidence type="ECO:0000313" key="1">
    <source>
        <dbReference type="EMBL" id="GFD43683.1"/>
    </source>
</evidence>
<dbReference type="SUPFAM" id="SSF56672">
    <property type="entry name" value="DNA/RNA polymerases"/>
    <property type="match status" value="1"/>
</dbReference>
<name>A0A699WA23_TANCI</name>
<reference evidence="1" key="1">
    <citation type="journal article" date="2019" name="Sci. Rep.">
        <title>Draft genome of Tanacetum cinerariifolium, the natural source of mosquito coil.</title>
        <authorList>
            <person name="Yamashiro T."/>
            <person name="Shiraishi A."/>
            <person name="Satake H."/>
            <person name="Nakayama K."/>
        </authorList>
    </citation>
    <scope>NUCLEOTIDE SEQUENCE</scope>
</reference>
<gene>
    <name evidence="1" type="ORF">Tci_915652</name>
</gene>
<sequence length="74" mass="8503">MVKEGIVLGHKISKKGIKVDKAKIEVILKLPHPTVRNKMHKAFPLLRESSHWQYKFPLLVEGVPTARRMKIPLP</sequence>
<proteinExistence type="predicted"/>
<dbReference type="InterPro" id="IPR043502">
    <property type="entry name" value="DNA/RNA_pol_sf"/>
</dbReference>
<feature type="non-terminal residue" evidence="1">
    <location>
        <position position="74"/>
    </location>
</feature>
<accession>A0A699WA23</accession>
<dbReference type="AlphaFoldDB" id="A0A699WA23"/>
<dbReference type="EMBL" id="BKCJ011603403">
    <property type="protein sequence ID" value="GFD43683.1"/>
    <property type="molecule type" value="Genomic_DNA"/>
</dbReference>
<protein>
    <submittedName>
        <fullName evidence="1">Retrovirus-related Pol polyprotein</fullName>
    </submittedName>
</protein>
<comment type="caution">
    <text evidence="1">The sequence shown here is derived from an EMBL/GenBank/DDBJ whole genome shotgun (WGS) entry which is preliminary data.</text>
</comment>
<organism evidence="1">
    <name type="scientific">Tanacetum cinerariifolium</name>
    <name type="common">Dalmatian daisy</name>
    <name type="synonym">Chrysanthemum cinerariifolium</name>
    <dbReference type="NCBI Taxonomy" id="118510"/>
    <lineage>
        <taxon>Eukaryota</taxon>
        <taxon>Viridiplantae</taxon>
        <taxon>Streptophyta</taxon>
        <taxon>Embryophyta</taxon>
        <taxon>Tracheophyta</taxon>
        <taxon>Spermatophyta</taxon>
        <taxon>Magnoliopsida</taxon>
        <taxon>eudicotyledons</taxon>
        <taxon>Gunneridae</taxon>
        <taxon>Pentapetalae</taxon>
        <taxon>asterids</taxon>
        <taxon>campanulids</taxon>
        <taxon>Asterales</taxon>
        <taxon>Asteraceae</taxon>
        <taxon>Asteroideae</taxon>
        <taxon>Anthemideae</taxon>
        <taxon>Anthemidinae</taxon>
        <taxon>Tanacetum</taxon>
    </lineage>
</organism>